<keyword evidence="1" id="KW-0812">Transmembrane</keyword>
<feature type="transmembrane region" description="Helical" evidence="1">
    <location>
        <begin position="21"/>
        <end position="50"/>
    </location>
</feature>
<dbReference type="Proteomes" id="UP000597762">
    <property type="component" value="Unassembled WGS sequence"/>
</dbReference>
<dbReference type="AlphaFoldDB" id="A0A812CG20"/>
<evidence type="ECO:0000313" key="3">
    <source>
        <dbReference type="Proteomes" id="UP000597762"/>
    </source>
</evidence>
<protein>
    <submittedName>
        <fullName evidence="2">Uncharacterized protein</fullName>
    </submittedName>
</protein>
<sequence length="155" mass="17336">MRKGRHVIVWKVSPRPSKCQATVSVDFLLSLSLSLICLFETYVLSIYLVASSHVFVARESILQVVQPLTSHDPFKWLCILPLTISSSGSASYLSRLVQVVQPLTSHDLFKWFSLLPLTTSSSGLASYLSRLVQVVQPLTSHDLFKWFSLLPLTTS</sequence>
<evidence type="ECO:0000256" key="1">
    <source>
        <dbReference type="SAM" id="Phobius"/>
    </source>
</evidence>
<comment type="caution">
    <text evidence="2">The sequence shown here is derived from an EMBL/GenBank/DDBJ whole genome shotgun (WGS) entry which is preliminary data.</text>
</comment>
<name>A0A812CG20_ACAPH</name>
<keyword evidence="1" id="KW-1133">Transmembrane helix</keyword>
<organism evidence="2 3">
    <name type="scientific">Acanthosepion pharaonis</name>
    <name type="common">Pharaoh cuttlefish</name>
    <name type="synonym">Sepia pharaonis</name>
    <dbReference type="NCBI Taxonomy" id="158019"/>
    <lineage>
        <taxon>Eukaryota</taxon>
        <taxon>Metazoa</taxon>
        <taxon>Spiralia</taxon>
        <taxon>Lophotrochozoa</taxon>
        <taxon>Mollusca</taxon>
        <taxon>Cephalopoda</taxon>
        <taxon>Coleoidea</taxon>
        <taxon>Decapodiformes</taxon>
        <taxon>Sepiida</taxon>
        <taxon>Sepiina</taxon>
        <taxon>Sepiidae</taxon>
        <taxon>Acanthosepion</taxon>
    </lineage>
</organism>
<gene>
    <name evidence="2" type="ORF">SPHA_32832</name>
</gene>
<reference evidence="2" key="1">
    <citation type="submission" date="2021-01" db="EMBL/GenBank/DDBJ databases">
        <authorList>
            <person name="Li R."/>
            <person name="Bekaert M."/>
        </authorList>
    </citation>
    <scope>NUCLEOTIDE SEQUENCE</scope>
    <source>
        <strain evidence="2">Farmed</strain>
    </source>
</reference>
<evidence type="ECO:0000313" key="2">
    <source>
        <dbReference type="EMBL" id="CAE1261708.1"/>
    </source>
</evidence>
<accession>A0A812CG20</accession>
<dbReference type="EMBL" id="CAHIKZ030001369">
    <property type="protein sequence ID" value="CAE1261708.1"/>
    <property type="molecule type" value="Genomic_DNA"/>
</dbReference>
<proteinExistence type="predicted"/>
<keyword evidence="1" id="KW-0472">Membrane</keyword>
<keyword evidence="3" id="KW-1185">Reference proteome</keyword>